<dbReference type="SUPFAM" id="SSF89550">
    <property type="entry name" value="PHP domain-like"/>
    <property type="match status" value="1"/>
</dbReference>
<dbReference type="SMART" id="SM00278">
    <property type="entry name" value="HhH1"/>
    <property type="match status" value="3"/>
</dbReference>
<dbReference type="CDD" id="cd07436">
    <property type="entry name" value="PHP_PolX"/>
    <property type="match status" value="1"/>
</dbReference>
<dbReference type="InterPro" id="IPR022311">
    <property type="entry name" value="PolX-like"/>
</dbReference>
<evidence type="ECO:0000256" key="8">
    <source>
        <dbReference type="ARBA" id="ARBA00049244"/>
    </source>
</evidence>
<keyword evidence="3" id="KW-0237">DNA synthesis</keyword>
<dbReference type="Gene3D" id="1.10.150.110">
    <property type="entry name" value="DNA polymerase beta, N-terminal domain-like"/>
    <property type="match status" value="1"/>
</dbReference>
<dbReference type="InterPro" id="IPR010996">
    <property type="entry name" value="HHH_MUS81"/>
</dbReference>
<dbReference type="InterPro" id="IPR047967">
    <property type="entry name" value="PolX_PHP"/>
</dbReference>
<feature type="domain" description="Helix-hairpin-helix DNA-binding motif class 1" evidence="9">
    <location>
        <begin position="126"/>
        <end position="145"/>
    </location>
</feature>
<evidence type="ECO:0000256" key="7">
    <source>
        <dbReference type="ARBA" id="ARBA00022932"/>
    </source>
</evidence>
<dbReference type="GO" id="GO:0003887">
    <property type="term" value="F:DNA-directed DNA polymerase activity"/>
    <property type="evidence" value="ECO:0007669"/>
    <property type="project" value="UniProtKB-KW"/>
</dbReference>
<keyword evidence="7" id="KW-0239">DNA-directed DNA polymerase</keyword>
<dbReference type="InterPro" id="IPR003141">
    <property type="entry name" value="Pol/His_phosphatase_N"/>
</dbReference>
<dbReference type="InterPro" id="IPR029398">
    <property type="entry name" value="PolB_thumb"/>
</dbReference>
<dbReference type="EC" id="2.7.7.7" evidence="2"/>
<dbReference type="PANTHER" id="PTHR36928:SF1">
    <property type="entry name" value="PHOSPHATASE YCDX-RELATED"/>
    <property type="match status" value="1"/>
</dbReference>
<evidence type="ECO:0000259" key="9">
    <source>
        <dbReference type="SMART" id="SM00278"/>
    </source>
</evidence>
<feature type="domain" description="Helix-hairpin-helix DNA-binding motif class 1" evidence="9">
    <location>
        <begin position="51"/>
        <end position="70"/>
    </location>
</feature>
<reference evidence="12 13" key="1">
    <citation type="submission" date="2017-11" db="EMBL/GenBank/DDBJ databases">
        <title>Draft Genome Sequence of Sporolactobacillus inulinus NBRC 111894 Isolated from Koso, a Japanese Sugar-Vegetable Fermented Beverage.</title>
        <authorList>
            <person name="Chiou T.Y."/>
            <person name="Oshima K."/>
            <person name="Suda W."/>
            <person name="Hattori M."/>
            <person name="Takahashi T."/>
        </authorList>
    </citation>
    <scope>NUCLEOTIDE SEQUENCE [LARGE SCALE GENOMIC DNA]</scope>
    <source>
        <strain evidence="12 13">NBRC111894</strain>
    </source>
</reference>
<sequence>MTIVDKKQIIKHLDTIALYLEIKGENTFKVAAYHRAGLALENDPRSMDEIEDVSKLKGIGKSTAMVIDELMKSGRSLVLQALEKEIPSGLLDLLRLPGLGGKKIGKLYRELGVVDRNSLRAACEQKKVRALSGFGEKSEERILQSLNEQKRPAQLALPYMLDVSEQLAQILQSIKAVARFSKAGSLRRTKEKMKDLDFVIETDDPEFVSEQLLKELPIHEVVGKGEAKMTVILDDPNHVSVDFRYATKQTYASMLLHFTGSKEHNVLLRRLAKERNEKISEYGIECEDGSVRTFTTESAIYRDFGCSFIPPQAREGKDELDWAQKGPLPLIHLSEIKGDLHMHSTWSDGAHTIAEMAEAMRAKGYAYACLTDHSRSLRVAHGLSSEQLLRQREEIEKINARFDDFTLFAGVEMDILPDGSLDYPDDVLCQLDFVIASIHSSFSQSQSQIMKRMENACRNPYVRLIAHPTGRLLGKRRGYAVDVERLIALAKETGTALELNASRFRLDLSAKWLGKVQDAGVKIAIDTDSHSMEMMNDMTLGVDTAIRAGIRPQTVLNTWSAAQLKSFLQQQKSGTTVATDQ</sequence>
<name>A0A4Y3T1G5_9BACL</name>
<feature type="domain" description="Helix-hairpin-helix DNA-binding motif class 1" evidence="9">
    <location>
        <begin position="91"/>
        <end position="110"/>
    </location>
</feature>
<evidence type="ECO:0000256" key="2">
    <source>
        <dbReference type="ARBA" id="ARBA00012417"/>
    </source>
</evidence>
<dbReference type="PANTHER" id="PTHR36928">
    <property type="entry name" value="PHOSPHATASE YCDX-RELATED"/>
    <property type="match status" value="1"/>
</dbReference>
<dbReference type="InterPro" id="IPR002054">
    <property type="entry name" value="DNA-dir_DNA_pol_X"/>
</dbReference>
<proteinExistence type="predicted"/>
<evidence type="ECO:0000256" key="5">
    <source>
        <dbReference type="ARBA" id="ARBA00022695"/>
    </source>
</evidence>
<dbReference type="SUPFAM" id="SSF47802">
    <property type="entry name" value="DNA polymerase beta, N-terminal domain-like"/>
    <property type="match status" value="1"/>
</dbReference>
<accession>A0A4Y3T1G5</accession>
<dbReference type="InterPro" id="IPR050243">
    <property type="entry name" value="PHP_phosphatase"/>
</dbReference>
<dbReference type="EMBL" id="BEXB01000003">
    <property type="protein sequence ID" value="GAY75035.1"/>
    <property type="molecule type" value="Genomic_DNA"/>
</dbReference>
<dbReference type="Pfam" id="PF14791">
    <property type="entry name" value="DNA_pol_B_thumb"/>
    <property type="match status" value="1"/>
</dbReference>
<dbReference type="GO" id="GO:0006281">
    <property type="term" value="P:DNA repair"/>
    <property type="evidence" value="ECO:0007669"/>
    <property type="project" value="InterPro"/>
</dbReference>
<dbReference type="SMART" id="SM00483">
    <property type="entry name" value="POLXc"/>
    <property type="match status" value="1"/>
</dbReference>
<dbReference type="GO" id="GO:0008270">
    <property type="term" value="F:zinc ion binding"/>
    <property type="evidence" value="ECO:0007669"/>
    <property type="project" value="TreeGrafter"/>
</dbReference>
<dbReference type="InterPro" id="IPR003583">
    <property type="entry name" value="Hlx-hairpin-Hlx_DNA-bd_motif"/>
</dbReference>
<evidence type="ECO:0000313" key="13">
    <source>
        <dbReference type="Proteomes" id="UP000319716"/>
    </source>
</evidence>
<dbReference type="Gene3D" id="3.20.20.140">
    <property type="entry name" value="Metal-dependent hydrolases"/>
    <property type="match status" value="1"/>
</dbReference>
<keyword evidence="4" id="KW-0808">Transferase</keyword>
<feature type="domain" description="Polymerase/histidinol phosphatase N-terminal" evidence="10">
    <location>
        <begin position="338"/>
        <end position="417"/>
    </location>
</feature>
<feature type="domain" description="DNA-directed DNA polymerase X" evidence="11">
    <location>
        <begin position="3"/>
        <end position="315"/>
    </location>
</feature>
<dbReference type="GO" id="GO:0003677">
    <property type="term" value="F:DNA binding"/>
    <property type="evidence" value="ECO:0007669"/>
    <property type="project" value="InterPro"/>
</dbReference>
<dbReference type="InterPro" id="IPR027421">
    <property type="entry name" value="DNA_pol_lamdba_lyase_dom_sf"/>
</dbReference>
<protein>
    <recommendedName>
        <fullName evidence="2">DNA-directed DNA polymerase</fullName>
        <ecNumber evidence="2">2.7.7.7</ecNumber>
    </recommendedName>
</protein>
<organism evidence="12 13">
    <name type="scientific">Sporolactobacillus inulinus</name>
    <dbReference type="NCBI Taxonomy" id="2078"/>
    <lineage>
        <taxon>Bacteria</taxon>
        <taxon>Bacillati</taxon>
        <taxon>Bacillota</taxon>
        <taxon>Bacilli</taxon>
        <taxon>Bacillales</taxon>
        <taxon>Sporolactobacillaceae</taxon>
        <taxon>Sporolactobacillus</taxon>
    </lineage>
</organism>
<dbReference type="Proteomes" id="UP000319716">
    <property type="component" value="Unassembled WGS sequence"/>
</dbReference>
<evidence type="ECO:0000256" key="4">
    <source>
        <dbReference type="ARBA" id="ARBA00022679"/>
    </source>
</evidence>
<dbReference type="InterPro" id="IPR043519">
    <property type="entry name" value="NT_sf"/>
</dbReference>
<comment type="caution">
    <text evidence="12">The sequence shown here is derived from an EMBL/GenBank/DDBJ whole genome shotgun (WGS) entry which is preliminary data.</text>
</comment>
<dbReference type="SUPFAM" id="SSF158702">
    <property type="entry name" value="Sec63 N-terminal domain-like"/>
    <property type="match status" value="1"/>
</dbReference>
<evidence type="ECO:0000259" key="10">
    <source>
        <dbReference type="SMART" id="SM00481"/>
    </source>
</evidence>
<dbReference type="Pfam" id="PF14520">
    <property type="entry name" value="HHH_5"/>
    <property type="match status" value="1"/>
</dbReference>
<dbReference type="Gene3D" id="3.30.460.10">
    <property type="entry name" value="Beta Polymerase, domain 2"/>
    <property type="match status" value="1"/>
</dbReference>
<dbReference type="SUPFAM" id="SSF81301">
    <property type="entry name" value="Nucleotidyltransferase"/>
    <property type="match status" value="1"/>
</dbReference>
<comment type="catalytic activity">
    <reaction evidence="8">
        <text>DNA(n) + a 2'-deoxyribonucleoside 5'-triphosphate = DNA(n+1) + diphosphate</text>
        <dbReference type="Rhea" id="RHEA:22508"/>
        <dbReference type="Rhea" id="RHEA-COMP:17339"/>
        <dbReference type="Rhea" id="RHEA-COMP:17340"/>
        <dbReference type="ChEBI" id="CHEBI:33019"/>
        <dbReference type="ChEBI" id="CHEBI:61560"/>
        <dbReference type="ChEBI" id="CHEBI:173112"/>
        <dbReference type="EC" id="2.7.7.7"/>
    </reaction>
</comment>
<comment type="cofactor">
    <cofactor evidence="1">
        <name>Mg(2+)</name>
        <dbReference type="ChEBI" id="CHEBI:18420"/>
    </cofactor>
</comment>
<evidence type="ECO:0000256" key="1">
    <source>
        <dbReference type="ARBA" id="ARBA00001946"/>
    </source>
</evidence>
<dbReference type="Gene3D" id="3.30.210.10">
    <property type="entry name" value="DNA polymerase, thumb domain"/>
    <property type="match status" value="1"/>
</dbReference>
<evidence type="ECO:0000256" key="3">
    <source>
        <dbReference type="ARBA" id="ARBA00022634"/>
    </source>
</evidence>
<keyword evidence="6" id="KW-0235">DNA replication</keyword>
<keyword evidence="5" id="KW-0548">Nucleotidyltransferase</keyword>
<dbReference type="FunFam" id="3.20.20.140:FF:000047">
    <property type="entry name" value="PHP domain-containing protein"/>
    <property type="match status" value="1"/>
</dbReference>
<dbReference type="Pfam" id="PF14716">
    <property type="entry name" value="HHH_8"/>
    <property type="match status" value="1"/>
</dbReference>
<dbReference type="Pfam" id="PF02811">
    <property type="entry name" value="PHP"/>
    <property type="match status" value="1"/>
</dbReference>
<dbReference type="Gene3D" id="1.10.150.20">
    <property type="entry name" value="5' to 3' exonuclease, C-terminal subdomain"/>
    <property type="match status" value="1"/>
</dbReference>
<evidence type="ECO:0000259" key="11">
    <source>
        <dbReference type="SMART" id="SM00483"/>
    </source>
</evidence>
<dbReference type="GO" id="GO:0005829">
    <property type="term" value="C:cytosol"/>
    <property type="evidence" value="ECO:0007669"/>
    <property type="project" value="TreeGrafter"/>
</dbReference>
<dbReference type="AlphaFoldDB" id="A0A4Y3T1G5"/>
<dbReference type="NCBIfam" id="NF006375">
    <property type="entry name" value="PRK08609.1"/>
    <property type="match status" value="1"/>
</dbReference>
<evidence type="ECO:0000256" key="6">
    <source>
        <dbReference type="ARBA" id="ARBA00022705"/>
    </source>
</evidence>
<evidence type="ECO:0000313" key="12">
    <source>
        <dbReference type="EMBL" id="GAY75035.1"/>
    </source>
</evidence>
<dbReference type="InterPro" id="IPR016195">
    <property type="entry name" value="Pol/histidinol_Pase-like"/>
</dbReference>
<dbReference type="SMART" id="SM00481">
    <property type="entry name" value="POLIIIAc"/>
    <property type="match status" value="1"/>
</dbReference>
<gene>
    <name evidence="12" type="ORF">NBRC111894_589</name>
</gene>
<dbReference type="InterPro" id="IPR037160">
    <property type="entry name" value="DNA_Pol_thumb_sf"/>
</dbReference>
<dbReference type="GO" id="GO:0042578">
    <property type="term" value="F:phosphoric ester hydrolase activity"/>
    <property type="evidence" value="ECO:0007669"/>
    <property type="project" value="TreeGrafter"/>
</dbReference>
<dbReference type="InterPro" id="IPR004013">
    <property type="entry name" value="PHP_dom"/>
</dbReference>
<dbReference type="PIRSF" id="PIRSF005047">
    <property type="entry name" value="UCP005047_YshC"/>
    <property type="match status" value="1"/>
</dbReference>